<name>A0A2T5JCW1_9SPHI</name>
<protein>
    <submittedName>
        <fullName evidence="2">Acetyltransferase (GNAT) family protein</fullName>
    </submittedName>
</protein>
<dbReference type="PANTHER" id="PTHR36174">
    <property type="entry name" value="LIPID II:GLYCINE GLYCYLTRANSFERASE"/>
    <property type="match status" value="1"/>
</dbReference>
<dbReference type="Proteomes" id="UP000244168">
    <property type="component" value="Unassembled WGS sequence"/>
</dbReference>
<dbReference type="GO" id="GO:0016740">
    <property type="term" value="F:transferase activity"/>
    <property type="evidence" value="ECO:0007669"/>
    <property type="project" value="UniProtKB-KW"/>
</dbReference>
<organism evidence="2 3">
    <name type="scientific">Mucilaginibacter yixingensis</name>
    <dbReference type="NCBI Taxonomy" id="1295612"/>
    <lineage>
        <taxon>Bacteria</taxon>
        <taxon>Pseudomonadati</taxon>
        <taxon>Bacteroidota</taxon>
        <taxon>Sphingobacteriia</taxon>
        <taxon>Sphingobacteriales</taxon>
        <taxon>Sphingobacteriaceae</taxon>
        <taxon>Mucilaginibacter</taxon>
    </lineage>
</organism>
<dbReference type="Gene3D" id="3.40.630.30">
    <property type="match status" value="1"/>
</dbReference>
<comment type="caution">
    <text evidence="2">The sequence shown here is derived from an EMBL/GenBank/DDBJ whole genome shotgun (WGS) entry which is preliminary data.</text>
</comment>
<dbReference type="Pfam" id="PF13480">
    <property type="entry name" value="Acetyltransf_6"/>
    <property type="match status" value="1"/>
</dbReference>
<dbReference type="SUPFAM" id="SSF55729">
    <property type="entry name" value="Acyl-CoA N-acyltransferases (Nat)"/>
    <property type="match status" value="1"/>
</dbReference>
<evidence type="ECO:0000313" key="2">
    <source>
        <dbReference type="EMBL" id="PTQ99602.1"/>
    </source>
</evidence>
<reference evidence="2 3" key="1">
    <citation type="submission" date="2018-04" db="EMBL/GenBank/DDBJ databases">
        <title>Genomic Encyclopedia of Archaeal and Bacterial Type Strains, Phase II (KMG-II): from individual species to whole genera.</title>
        <authorList>
            <person name="Goeker M."/>
        </authorList>
    </citation>
    <scope>NUCLEOTIDE SEQUENCE [LARGE SCALE GENOMIC DNA]</scope>
    <source>
        <strain evidence="2 3">DSM 26809</strain>
    </source>
</reference>
<proteinExistence type="predicted"/>
<dbReference type="RefSeq" id="WP_107827524.1">
    <property type="nucleotide sequence ID" value="NZ_CP160205.1"/>
</dbReference>
<dbReference type="AlphaFoldDB" id="A0A2T5JCW1"/>
<dbReference type="EMBL" id="QAOQ01000002">
    <property type="protein sequence ID" value="PTQ99602.1"/>
    <property type="molecule type" value="Genomic_DNA"/>
</dbReference>
<evidence type="ECO:0000259" key="1">
    <source>
        <dbReference type="Pfam" id="PF13480"/>
    </source>
</evidence>
<keyword evidence="2" id="KW-0808">Transferase</keyword>
<dbReference type="InterPro" id="IPR038740">
    <property type="entry name" value="BioF2-like_GNAT_dom"/>
</dbReference>
<dbReference type="InterPro" id="IPR050644">
    <property type="entry name" value="PG_Glycine_Bridge_Synth"/>
</dbReference>
<evidence type="ECO:0000313" key="3">
    <source>
        <dbReference type="Proteomes" id="UP000244168"/>
    </source>
</evidence>
<dbReference type="InterPro" id="IPR016181">
    <property type="entry name" value="Acyl_CoA_acyltransferase"/>
</dbReference>
<accession>A0A2T5JCW1</accession>
<dbReference type="PANTHER" id="PTHR36174:SF1">
    <property type="entry name" value="LIPID II:GLYCINE GLYCYLTRANSFERASE"/>
    <property type="match status" value="1"/>
</dbReference>
<keyword evidence="3" id="KW-1185">Reference proteome</keyword>
<gene>
    <name evidence="2" type="ORF">C8P68_102427</name>
</gene>
<feature type="domain" description="BioF2-like acetyltransferase" evidence="1">
    <location>
        <begin position="156"/>
        <end position="284"/>
    </location>
</feature>
<sequence>MGYRSFTVQYRKEWDDYVNRSLLHDVFHSCTYQSLNTEGEPLLFVYEEGDMFIALPVVKRKVEGTDFYDMTSVYGYCGPISNVNITELSEVILADFTAAFKRFMTDQRAICIFSRLHPFIDQCHLLENIGGVVENGSTLYMDLSSSIDDQRSGYEKRLSRQVRQLRNKGYLIKEATNADEIKAFVDVYHKNMDRLHAAPMYYFDEAYFTTILELEGFDSKLLLVYDGTVLTCGALVLLSDTIIRNHLSATSPDYLSESPSKLLTDEISVMGRRLGKKIFHLGGGVGGKEDSLFEFKKRFSNLQVKDHIWRYVNDREAYDAIVAKAGADIDLQSGYFPLYRQPKEKRDPIFQIAN</sequence>
<dbReference type="OrthoDB" id="9785911at2"/>